<keyword evidence="2 3" id="KW-0808">Transferase</keyword>
<dbReference type="InterPro" id="IPR037163">
    <property type="entry name" value="Spermidine_synt_N_sf"/>
</dbReference>
<dbReference type="NCBIfam" id="NF002010">
    <property type="entry name" value="PRK00811.1"/>
    <property type="match status" value="1"/>
</dbReference>
<sequence length="301" mass="34175">MTETFKHPQIQGKHGWFREKPTLWPGQAMGLEIDEILHHEKSLYQDVLVFKSKTYGTVLALDGVIQCTERDEFSYQEMITHTPMMCHPNPQKVLVIGGGDGGVLREVVKHESVEEVTLCDIDEAVIRVSKKYLPGMAIGFDSPKVKVHIGDGFPFLEDKANTYDVIITDSSDPVGPAESLFQFKYYELMKKALRPGGVISAQGECQWLHLKLITEVQNFCRQLFPVVEYAYTTIPTYPSGQIGILLCCNDPSRNMKKPVRKWPEDKEEKLFKYYNSEIHEAAFILPQFTKSALKAAEAENK</sequence>
<keyword evidence="7" id="KW-1185">Reference proteome</keyword>
<dbReference type="AlphaFoldDB" id="A0A9N8W0C2"/>
<feature type="domain" description="PABS" evidence="5">
    <location>
        <begin position="14"/>
        <end position="249"/>
    </location>
</feature>
<dbReference type="FunFam" id="2.30.140.10:FF:000001">
    <property type="entry name" value="SPE3p Spermidine synthase"/>
    <property type="match status" value="1"/>
</dbReference>
<dbReference type="PROSITE" id="PS01330">
    <property type="entry name" value="PABS_1"/>
    <property type="match status" value="1"/>
</dbReference>
<dbReference type="Pfam" id="PF17284">
    <property type="entry name" value="Spermine_synt_N"/>
    <property type="match status" value="1"/>
</dbReference>
<evidence type="ECO:0000256" key="2">
    <source>
        <dbReference type="ARBA" id="ARBA00022679"/>
    </source>
</evidence>
<dbReference type="Proteomes" id="UP000789405">
    <property type="component" value="Unassembled WGS sequence"/>
</dbReference>
<dbReference type="GO" id="GO:0004766">
    <property type="term" value="F:spermidine synthase activity"/>
    <property type="evidence" value="ECO:0007669"/>
    <property type="project" value="TreeGrafter"/>
</dbReference>
<dbReference type="NCBIfam" id="TIGR00417">
    <property type="entry name" value="speE"/>
    <property type="match status" value="1"/>
</dbReference>
<dbReference type="PROSITE" id="PS51006">
    <property type="entry name" value="PABS_2"/>
    <property type="match status" value="1"/>
</dbReference>
<gene>
    <name evidence="6" type="ORF">DERYTH_LOCUS1535</name>
</gene>
<dbReference type="Gene3D" id="2.30.140.10">
    <property type="entry name" value="Spermidine synthase, tetramerisation domain"/>
    <property type="match status" value="1"/>
</dbReference>
<dbReference type="GO" id="GO:0008295">
    <property type="term" value="P:spermidine biosynthetic process"/>
    <property type="evidence" value="ECO:0007669"/>
    <property type="project" value="TreeGrafter"/>
</dbReference>
<accession>A0A9N8W0C2</accession>
<evidence type="ECO:0000256" key="1">
    <source>
        <dbReference type="ARBA" id="ARBA00007867"/>
    </source>
</evidence>
<dbReference type="CDD" id="cd02440">
    <property type="entry name" value="AdoMet_MTases"/>
    <property type="match status" value="1"/>
</dbReference>
<dbReference type="InterPro" id="IPR030668">
    <property type="entry name" value="Spermi_synthase_euk"/>
</dbReference>
<reference evidence="6" key="1">
    <citation type="submission" date="2021-06" db="EMBL/GenBank/DDBJ databases">
        <authorList>
            <person name="Kallberg Y."/>
            <person name="Tangrot J."/>
            <person name="Rosling A."/>
        </authorList>
    </citation>
    <scope>NUCLEOTIDE SEQUENCE</scope>
    <source>
        <strain evidence="6">MA453B</strain>
    </source>
</reference>
<dbReference type="PIRSF" id="PIRSF000502">
    <property type="entry name" value="Spermidine_synth"/>
    <property type="match status" value="1"/>
</dbReference>
<dbReference type="PANTHER" id="PTHR11558">
    <property type="entry name" value="SPERMIDINE/SPERMINE SYNTHASE"/>
    <property type="match status" value="1"/>
</dbReference>
<dbReference type="InterPro" id="IPR030373">
    <property type="entry name" value="PABS_CS"/>
</dbReference>
<dbReference type="Pfam" id="PF01564">
    <property type="entry name" value="Spermine_synth"/>
    <property type="match status" value="1"/>
</dbReference>
<name>A0A9N8W0C2_9GLOM</name>
<organism evidence="6 7">
    <name type="scientific">Dentiscutata erythropus</name>
    <dbReference type="NCBI Taxonomy" id="1348616"/>
    <lineage>
        <taxon>Eukaryota</taxon>
        <taxon>Fungi</taxon>
        <taxon>Fungi incertae sedis</taxon>
        <taxon>Mucoromycota</taxon>
        <taxon>Glomeromycotina</taxon>
        <taxon>Glomeromycetes</taxon>
        <taxon>Diversisporales</taxon>
        <taxon>Gigasporaceae</taxon>
        <taxon>Dentiscutata</taxon>
    </lineage>
</organism>
<dbReference type="InterPro" id="IPR035246">
    <property type="entry name" value="Spermidine_synt_N"/>
</dbReference>
<keyword evidence="3" id="KW-0620">Polyamine biosynthesis</keyword>
<dbReference type="FunFam" id="3.40.50.150:FF:000013">
    <property type="entry name" value="Spermidine synthase"/>
    <property type="match status" value="1"/>
</dbReference>
<dbReference type="GO" id="GO:0015940">
    <property type="term" value="P:pantothenate biosynthetic process"/>
    <property type="evidence" value="ECO:0007669"/>
    <property type="project" value="UniProtKB-ARBA"/>
</dbReference>
<evidence type="ECO:0000313" key="6">
    <source>
        <dbReference type="EMBL" id="CAG8472661.1"/>
    </source>
</evidence>
<proteinExistence type="inferred from homology"/>
<dbReference type="SUPFAM" id="SSF53335">
    <property type="entry name" value="S-adenosyl-L-methionine-dependent methyltransferases"/>
    <property type="match status" value="1"/>
</dbReference>
<dbReference type="OrthoDB" id="38125at2759"/>
<dbReference type="GO" id="GO:0005829">
    <property type="term" value="C:cytosol"/>
    <property type="evidence" value="ECO:0007669"/>
    <property type="project" value="TreeGrafter"/>
</dbReference>
<protein>
    <submittedName>
        <fullName evidence="6">9818_t:CDS:1</fullName>
    </submittedName>
</protein>
<dbReference type="InterPro" id="IPR001045">
    <property type="entry name" value="Spermi_synthase"/>
</dbReference>
<dbReference type="PANTHER" id="PTHR11558:SF11">
    <property type="entry name" value="SPERMIDINE SYNTHASE"/>
    <property type="match status" value="1"/>
</dbReference>
<dbReference type="Gene3D" id="3.40.50.150">
    <property type="entry name" value="Vaccinia Virus protein VP39"/>
    <property type="match status" value="1"/>
</dbReference>
<dbReference type="EMBL" id="CAJVPY010000433">
    <property type="protein sequence ID" value="CAG8472661.1"/>
    <property type="molecule type" value="Genomic_DNA"/>
</dbReference>
<evidence type="ECO:0000313" key="7">
    <source>
        <dbReference type="Proteomes" id="UP000789405"/>
    </source>
</evidence>
<comment type="caution">
    <text evidence="6">The sequence shown here is derived from an EMBL/GenBank/DDBJ whole genome shotgun (WGS) entry which is preliminary data.</text>
</comment>
<dbReference type="InterPro" id="IPR030374">
    <property type="entry name" value="PABS"/>
</dbReference>
<evidence type="ECO:0000256" key="4">
    <source>
        <dbReference type="RuleBase" id="RU003836"/>
    </source>
</evidence>
<evidence type="ECO:0000256" key="3">
    <source>
        <dbReference type="PROSITE-ProRule" id="PRU00354"/>
    </source>
</evidence>
<dbReference type="HAMAP" id="MF_00198">
    <property type="entry name" value="Spermidine_synth"/>
    <property type="match status" value="1"/>
</dbReference>
<dbReference type="InterPro" id="IPR029063">
    <property type="entry name" value="SAM-dependent_MTases_sf"/>
</dbReference>
<feature type="active site" description="Proton acceptor" evidence="3">
    <location>
        <position position="169"/>
    </location>
</feature>
<comment type="similarity">
    <text evidence="1 4">Belongs to the spermidine/spermine synthase family.</text>
</comment>
<evidence type="ECO:0000259" key="5">
    <source>
        <dbReference type="PROSITE" id="PS51006"/>
    </source>
</evidence>